<sequence>MAYTSYDDHERPSKLKDGREAQYSPYCDLVYYESSREAGLMLAARIVKPAQPSYIVVGTHGWHASLSRYRPMEEPDPNNRYLRIEVDMRGRAFSDGAADCNGWELLDVIDAVEYAREQYKEFIVDPDVVYFESGSGGGGNGMAIVGKFPDYFAAATAFCGISDYGLWYDNDSVGEFRDDMDVWMGCTPQSNAEAYRARSGLHLIGNLHTPIYLAHGDRDVRVPAEHSRLFAAKAKEAGKGRLVRYDELPGVGAANHWDQASDEQLAYIFGQSEANRSLHREPVRLAPKGRLVVGGYVITKHFEVVLDSPDRTATVDYDLHVGTFAVTCDSPGGYTIRRFG</sequence>
<protein>
    <recommendedName>
        <fullName evidence="1">Peptidase S9 prolyl oligopeptidase catalytic domain-containing protein</fullName>
    </recommendedName>
</protein>
<feature type="domain" description="Peptidase S9 prolyl oligopeptidase catalytic" evidence="1">
    <location>
        <begin position="88"/>
        <end position="246"/>
    </location>
</feature>
<gene>
    <name evidence="2" type="ORF">D7M11_04900</name>
</gene>
<evidence type="ECO:0000313" key="3">
    <source>
        <dbReference type="Proteomes" id="UP000282311"/>
    </source>
</evidence>
<dbReference type="OrthoDB" id="2551795at2"/>
<dbReference type="InterPro" id="IPR001375">
    <property type="entry name" value="Peptidase_S9_cat"/>
</dbReference>
<dbReference type="SUPFAM" id="SSF53474">
    <property type="entry name" value="alpha/beta-Hydrolases"/>
    <property type="match status" value="1"/>
</dbReference>
<dbReference type="GO" id="GO:0008236">
    <property type="term" value="F:serine-type peptidase activity"/>
    <property type="evidence" value="ECO:0007669"/>
    <property type="project" value="InterPro"/>
</dbReference>
<dbReference type="InterPro" id="IPR029058">
    <property type="entry name" value="AB_hydrolase_fold"/>
</dbReference>
<dbReference type="AlphaFoldDB" id="A0A3B0CQT8"/>
<proteinExistence type="predicted"/>
<dbReference type="GO" id="GO:0006508">
    <property type="term" value="P:proteolysis"/>
    <property type="evidence" value="ECO:0007669"/>
    <property type="project" value="InterPro"/>
</dbReference>
<reference evidence="2 3" key="1">
    <citation type="journal article" date="2007" name="Int. J. Syst. Evol. Microbiol.">
        <title>Paenibacillus ginsengarvi sp. nov., isolated from soil from ginseng cultivation.</title>
        <authorList>
            <person name="Yoon M.H."/>
            <person name="Ten L.N."/>
            <person name="Im W.T."/>
        </authorList>
    </citation>
    <scope>NUCLEOTIDE SEQUENCE [LARGE SCALE GENOMIC DNA]</scope>
    <source>
        <strain evidence="2 3">KCTC 13059</strain>
    </source>
</reference>
<accession>A0A3B0CQT8</accession>
<comment type="caution">
    <text evidence="2">The sequence shown here is derived from an EMBL/GenBank/DDBJ whole genome shotgun (WGS) entry which is preliminary data.</text>
</comment>
<dbReference type="EMBL" id="RBAH01000002">
    <property type="protein sequence ID" value="RKN86354.1"/>
    <property type="molecule type" value="Genomic_DNA"/>
</dbReference>
<dbReference type="Proteomes" id="UP000282311">
    <property type="component" value="Unassembled WGS sequence"/>
</dbReference>
<organism evidence="2 3">
    <name type="scientific">Paenibacillus ginsengarvi</name>
    <dbReference type="NCBI Taxonomy" id="400777"/>
    <lineage>
        <taxon>Bacteria</taxon>
        <taxon>Bacillati</taxon>
        <taxon>Bacillota</taxon>
        <taxon>Bacilli</taxon>
        <taxon>Bacillales</taxon>
        <taxon>Paenibacillaceae</taxon>
        <taxon>Paenibacillus</taxon>
    </lineage>
</organism>
<dbReference type="Pfam" id="PF00326">
    <property type="entry name" value="Peptidase_S9"/>
    <property type="match status" value="1"/>
</dbReference>
<name>A0A3B0CQT8_9BACL</name>
<evidence type="ECO:0000259" key="1">
    <source>
        <dbReference type="Pfam" id="PF00326"/>
    </source>
</evidence>
<dbReference type="RefSeq" id="WP_120746045.1">
    <property type="nucleotide sequence ID" value="NZ_RBAH01000002.1"/>
</dbReference>
<dbReference type="Gene3D" id="3.40.50.1820">
    <property type="entry name" value="alpha/beta hydrolase"/>
    <property type="match status" value="1"/>
</dbReference>
<evidence type="ECO:0000313" key="2">
    <source>
        <dbReference type="EMBL" id="RKN86354.1"/>
    </source>
</evidence>
<keyword evidence="3" id="KW-1185">Reference proteome</keyword>